<protein>
    <submittedName>
        <fullName evidence="1">Uncharacterized protein</fullName>
    </submittedName>
</protein>
<name>A0A5J6TBG6_9CAUD</name>
<evidence type="ECO:0000313" key="1">
    <source>
        <dbReference type="EMBL" id="QFG08236.1"/>
    </source>
</evidence>
<organism evidence="1 2">
    <name type="scientific">Gordonia phage GretelLyn</name>
    <dbReference type="NCBI Taxonomy" id="2599844"/>
    <lineage>
        <taxon>Viruses</taxon>
        <taxon>Duplodnaviria</taxon>
        <taxon>Heunggongvirae</taxon>
        <taxon>Uroviricota</taxon>
        <taxon>Caudoviricetes</taxon>
        <taxon>Dovevirinae</taxon>
        <taxon>Lambovirus</taxon>
        <taxon>Lambovirus sadboi</taxon>
    </lineage>
</organism>
<evidence type="ECO:0000313" key="2">
    <source>
        <dbReference type="Proteomes" id="UP000325832"/>
    </source>
</evidence>
<dbReference type="Proteomes" id="UP000325832">
    <property type="component" value="Genome"/>
</dbReference>
<gene>
    <name evidence="1" type="primary">17</name>
    <name evidence="1" type="ORF">PBI_GRETELLYN_17</name>
</gene>
<sequence>MEGRLAMLVSPSSYLNPDEGNSPLPYPSKYAPGRMRWL</sequence>
<dbReference type="EMBL" id="MN234162">
    <property type="protein sequence ID" value="QFG08236.1"/>
    <property type="molecule type" value="Genomic_DNA"/>
</dbReference>
<proteinExistence type="predicted"/>
<accession>A0A5J6TBG6</accession>
<reference evidence="1 2" key="1">
    <citation type="submission" date="2019-07" db="EMBL/GenBank/DDBJ databases">
        <authorList>
            <person name="Lauer M.J."/>
            <person name="Stoner T.H."/>
            <person name="Garlena R.A."/>
            <person name="Russell D.A."/>
            <person name="Pope W.H."/>
            <person name="Jacobs-Sera D."/>
            <person name="Hatfull G.F."/>
        </authorList>
    </citation>
    <scope>NUCLEOTIDE SEQUENCE [LARGE SCALE GENOMIC DNA]</scope>
</reference>